<name>A0A1Y2I327_9FUNG</name>
<dbReference type="InterPro" id="IPR036047">
    <property type="entry name" value="F-box-like_dom_sf"/>
</dbReference>
<evidence type="ECO:0000259" key="2">
    <source>
        <dbReference type="Pfam" id="PF12937"/>
    </source>
</evidence>
<feature type="compositionally biased region" description="Low complexity" evidence="1">
    <location>
        <begin position="598"/>
        <end position="610"/>
    </location>
</feature>
<evidence type="ECO:0000313" key="4">
    <source>
        <dbReference type="Proteomes" id="UP000193411"/>
    </source>
</evidence>
<comment type="caution">
    <text evidence="3">The sequence shown here is derived from an EMBL/GenBank/DDBJ whole genome shotgun (WGS) entry which is preliminary data.</text>
</comment>
<proteinExistence type="predicted"/>
<feature type="domain" description="F-box" evidence="2">
    <location>
        <begin position="130"/>
        <end position="169"/>
    </location>
</feature>
<dbReference type="AlphaFoldDB" id="A0A1Y2I327"/>
<gene>
    <name evidence="3" type="ORF">BCR44DRAFT_38146</name>
</gene>
<dbReference type="Pfam" id="PF12937">
    <property type="entry name" value="F-box-like"/>
    <property type="match status" value="1"/>
</dbReference>
<feature type="compositionally biased region" description="Polar residues" evidence="1">
    <location>
        <begin position="65"/>
        <end position="74"/>
    </location>
</feature>
<feature type="region of interest" description="Disordered" evidence="1">
    <location>
        <begin position="1"/>
        <end position="123"/>
    </location>
</feature>
<sequence>MSTSATASPSRPAPCPSASPARDSTRVGFVPSHSPPGDVAASSVETPISTATPRGLAPAAAHHQPCSQTNSSISPDVCDAHRSSASTRHMTHSARKHSSAPTASSYWSWSQSPHHRPSAQRTSTTWLHHPDVLLRILSHLDKPTLLQSQRVSRAFAAAATQHIWCTLTFHNFHGFLGLLEVAKILTRSATTGQAPTASPCPYGKCVRSLHVYYSNAQKGLKSDLALDRPLALVTSQCPNLISLVLHVHDPSKLSTAALQQVLINVSGSLRSLDLALAPSFLLDPLLRSLPPSTLAHVEHIALSGACVGDSGLHVLGAQARTGLKSLALRVDPDSGPRHLTYEGIVDSLLVPHAATLERIELKGIVWPGSHPYAAALPTPLPALNRLHISLLAVPSSPTGSEIVGLVRAAADSLLNVCLVGVGGDVIERIAPYLKNVTNLELLHSTGMSVTVCKALAGVCKKLRQFRVVGSGLDDEMMCVLAVGKTRKSASKGSSRDAPNPKDGCLSEVRDLDLQAVYGVTDAGIQEALPALTRLRWLRLIDCPRISESSVIALCRASPNCETLHLSGAQFTVNIYWLAAAVLHQLAWVLLDDSTAGTAPAPDSSNDSTSASPPPASSPQITYVLDESDWVELVDTLPRVARAIHHGWILAAQGVATQGKLTNPGAPSTGTSTATVSGSPFGPVLLTPTATAKVAEAAAAAIGSQTRTAGVVIGSMGRQDGTTNSRVDHSEADRGRRYHHEVQGHDDELVSPFSPTVSSSSPSLSPMPVVITPTCIQAVQRKELFRPVAHPMTVMTPNPKNPYVMQNI</sequence>
<feature type="compositionally biased region" description="Basic and acidic residues" evidence="1">
    <location>
        <begin position="725"/>
        <end position="736"/>
    </location>
</feature>
<feature type="compositionally biased region" description="Polar residues" evidence="1">
    <location>
        <begin position="43"/>
        <end position="52"/>
    </location>
</feature>
<feature type="compositionally biased region" description="Low complexity" evidence="1">
    <location>
        <begin position="1"/>
        <end position="10"/>
    </location>
</feature>
<feature type="region of interest" description="Disordered" evidence="1">
    <location>
        <begin position="596"/>
        <end position="618"/>
    </location>
</feature>
<dbReference type="InterPro" id="IPR001810">
    <property type="entry name" value="F-box_dom"/>
</dbReference>
<dbReference type="Gene3D" id="3.80.10.10">
    <property type="entry name" value="Ribonuclease Inhibitor"/>
    <property type="match status" value="2"/>
</dbReference>
<dbReference type="SUPFAM" id="SSF81383">
    <property type="entry name" value="F-box domain"/>
    <property type="match status" value="1"/>
</dbReference>
<feature type="region of interest" description="Disordered" evidence="1">
    <location>
        <begin position="714"/>
        <end position="736"/>
    </location>
</feature>
<evidence type="ECO:0000313" key="3">
    <source>
        <dbReference type="EMBL" id="ORZ41267.1"/>
    </source>
</evidence>
<dbReference type="CDD" id="cd09917">
    <property type="entry name" value="F-box_SF"/>
    <property type="match status" value="1"/>
</dbReference>
<keyword evidence="4" id="KW-1185">Reference proteome</keyword>
<dbReference type="EMBL" id="MCFL01000001">
    <property type="protein sequence ID" value="ORZ41267.1"/>
    <property type="molecule type" value="Genomic_DNA"/>
</dbReference>
<reference evidence="3 4" key="1">
    <citation type="submission" date="2016-07" db="EMBL/GenBank/DDBJ databases">
        <title>Pervasive Adenine N6-methylation of Active Genes in Fungi.</title>
        <authorList>
            <consortium name="DOE Joint Genome Institute"/>
            <person name="Mondo S.J."/>
            <person name="Dannebaum R.O."/>
            <person name="Kuo R.C."/>
            <person name="Labutti K."/>
            <person name="Haridas S."/>
            <person name="Kuo A."/>
            <person name="Salamov A."/>
            <person name="Ahrendt S.R."/>
            <person name="Lipzen A."/>
            <person name="Sullivan W."/>
            <person name="Andreopoulos W.B."/>
            <person name="Clum A."/>
            <person name="Lindquist E."/>
            <person name="Daum C."/>
            <person name="Ramamoorthy G.K."/>
            <person name="Gryganskyi A."/>
            <person name="Culley D."/>
            <person name="Magnuson J.K."/>
            <person name="James T.Y."/>
            <person name="O'Malley M.A."/>
            <person name="Stajich J.E."/>
            <person name="Spatafora J.W."/>
            <person name="Visel A."/>
            <person name="Grigoriev I.V."/>
        </authorList>
    </citation>
    <scope>NUCLEOTIDE SEQUENCE [LARGE SCALE GENOMIC DNA]</scope>
    <source>
        <strain evidence="3 4">PL171</strain>
    </source>
</reference>
<accession>A0A1Y2I327</accession>
<organism evidence="3 4">
    <name type="scientific">Catenaria anguillulae PL171</name>
    <dbReference type="NCBI Taxonomy" id="765915"/>
    <lineage>
        <taxon>Eukaryota</taxon>
        <taxon>Fungi</taxon>
        <taxon>Fungi incertae sedis</taxon>
        <taxon>Blastocladiomycota</taxon>
        <taxon>Blastocladiomycetes</taxon>
        <taxon>Blastocladiales</taxon>
        <taxon>Catenariaceae</taxon>
        <taxon>Catenaria</taxon>
    </lineage>
</organism>
<feature type="compositionally biased region" description="Basic residues" evidence="1">
    <location>
        <begin position="89"/>
        <end position="98"/>
    </location>
</feature>
<feature type="compositionally biased region" description="Polar residues" evidence="1">
    <location>
        <begin position="99"/>
        <end position="112"/>
    </location>
</feature>
<protein>
    <recommendedName>
        <fullName evidence="2">F-box domain-containing protein</fullName>
    </recommendedName>
</protein>
<evidence type="ECO:0000256" key="1">
    <source>
        <dbReference type="SAM" id="MobiDB-lite"/>
    </source>
</evidence>
<dbReference type="Proteomes" id="UP000193411">
    <property type="component" value="Unassembled WGS sequence"/>
</dbReference>
<dbReference type="SUPFAM" id="SSF52047">
    <property type="entry name" value="RNI-like"/>
    <property type="match status" value="1"/>
</dbReference>
<dbReference type="InterPro" id="IPR032675">
    <property type="entry name" value="LRR_dom_sf"/>
</dbReference>
<dbReference type="OrthoDB" id="10257471at2759"/>